<dbReference type="Proteomes" id="UP001150569">
    <property type="component" value="Unassembled WGS sequence"/>
</dbReference>
<reference evidence="2" key="1">
    <citation type="submission" date="2022-07" db="EMBL/GenBank/DDBJ databases">
        <title>Phylogenomic reconstructions and comparative analyses of Kickxellomycotina fungi.</title>
        <authorList>
            <person name="Reynolds N.K."/>
            <person name="Stajich J.E."/>
            <person name="Barry K."/>
            <person name="Grigoriev I.V."/>
            <person name="Crous P."/>
            <person name="Smith M.E."/>
        </authorList>
    </citation>
    <scope>NUCLEOTIDE SEQUENCE</scope>
    <source>
        <strain evidence="2">RSA 861</strain>
    </source>
</reference>
<feature type="region of interest" description="Disordered" evidence="1">
    <location>
        <begin position="26"/>
        <end position="50"/>
    </location>
</feature>
<accession>A0A9W8DPY5</accession>
<comment type="caution">
    <text evidence="2">The sequence shown here is derived from an EMBL/GenBank/DDBJ whole genome shotgun (WGS) entry which is preliminary data.</text>
</comment>
<feature type="region of interest" description="Disordered" evidence="1">
    <location>
        <begin position="358"/>
        <end position="392"/>
    </location>
</feature>
<evidence type="ECO:0000313" key="3">
    <source>
        <dbReference type="Proteomes" id="UP001150569"/>
    </source>
</evidence>
<dbReference type="AlphaFoldDB" id="A0A9W8DPY5"/>
<sequence>MSVLPTQYHVCALPCPRPILIQRSRSISSDPGSEGIAQSTVSEDSSEGGPPLDLEYVRQALAVPWTSAMYQLLPEIVEQYAGEFKECGKVNQAELEQLADERQDYTFAFKEEYLSGSAQRAININKLPENVSPSVRLLESIKATGQALPHYELDDLIDSILWMLREKTIAYEGMPLLMAALEARTQDYGRPKIDHLRKCLKDVELKWKPPPLNPLSARRLSLRWKDRYAREQSRHSGTMTPTADMDIMAVKARKYAATQLLNWITYALSGAFKFDRLCFVLDKLWHQSSIDSTPNELSNLLPDFLFNLLTQINKGFDVKVYLEYQCKAALTRPVTSIHSFLMPLGWVSTAPARSPSSDTLVWSSSDGSGHQTPIRRNGRNGQARKSPATPALWSLDSDVSGRTVVPGDRSMARSSSETGELSVLVMAKEFVERTSANPMPSSHSNTAATPALGVLGIEDTLTKFQFLVLESTLNTTPKSMAVPRFPRLTKKASAISDWFSRTSSRE</sequence>
<proteinExistence type="predicted"/>
<dbReference type="EMBL" id="JANBPT010000753">
    <property type="protein sequence ID" value="KAJ1913404.1"/>
    <property type="molecule type" value="Genomic_DNA"/>
</dbReference>
<organism evidence="2 3">
    <name type="scientific">Tieghemiomyces parasiticus</name>
    <dbReference type="NCBI Taxonomy" id="78921"/>
    <lineage>
        <taxon>Eukaryota</taxon>
        <taxon>Fungi</taxon>
        <taxon>Fungi incertae sedis</taxon>
        <taxon>Zoopagomycota</taxon>
        <taxon>Kickxellomycotina</taxon>
        <taxon>Dimargaritomycetes</taxon>
        <taxon>Dimargaritales</taxon>
        <taxon>Dimargaritaceae</taxon>
        <taxon>Tieghemiomyces</taxon>
    </lineage>
</organism>
<evidence type="ECO:0000313" key="2">
    <source>
        <dbReference type="EMBL" id="KAJ1913404.1"/>
    </source>
</evidence>
<feature type="compositionally biased region" description="Polar residues" evidence="1">
    <location>
        <begin position="26"/>
        <end position="43"/>
    </location>
</feature>
<protein>
    <submittedName>
        <fullName evidence="2">Uncharacterized protein</fullName>
    </submittedName>
</protein>
<name>A0A9W8DPY5_9FUNG</name>
<keyword evidence="3" id="KW-1185">Reference proteome</keyword>
<evidence type="ECO:0000256" key="1">
    <source>
        <dbReference type="SAM" id="MobiDB-lite"/>
    </source>
</evidence>
<feature type="compositionally biased region" description="Polar residues" evidence="1">
    <location>
        <begin position="358"/>
        <end position="371"/>
    </location>
</feature>
<gene>
    <name evidence="2" type="ORF">IWQ60_009221</name>
</gene>